<dbReference type="GO" id="GO:0004674">
    <property type="term" value="F:protein serine/threonine kinase activity"/>
    <property type="evidence" value="ECO:0007669"/>
    <property type="project" value="UniProtKB-KW"/>
</dbReference>
<feature type="compositionally biased region" description="Polar residues" evidence="13">
    <location>
        <begin position="11"/>
        <end position="27"/>
    </location>
</feature>
<feature type="compositionally biased region" description="Basic and acidic residues" evidence="13">
    <location>
        <begin position="674"/>
        <end position="689"/>
    </location>
</feature>
<feature type="compositionally biased region" description="Basic and acidic residues" evidence="13">
    <location>
        <begin position="569"/>
        <end position="580"/>
    </location>
</feature>
<keyword evidence="16" id="KW-1185">Reference proteome</keyword>
<dbReference type="PANTHER" id="PTHR44329">
    <property type="entry name" value="SERINE/THREONINE-PROTEIN KINASE TNNI3K-RELATED"/>
    <property type="match status" value="1"/>
</dbReference>
<evidence type="ECO:0000256" key="6">
    <source>
        <dbReference type="ARBA" id="ARBA00022741"/>
    </source>
</evidence>
<dbReference type="InterPro" id="IPR017441">
    <property type="entry name" value="Protein_kinase_ATP_BS"/>
</dbReference>
<dbReference type="EMBL" id="JAKOGI010000123">
    <property type="protein sequence ID" value="KAJ8443279.1"/>
    <property type="molecule type" value="Genomic_DNA"/>
</dbReference>
<evidence type="ECO:0000256" key="8">
    <source>
        <dbReference type="ARBA" id="ARBA00022840"/>
    </source>
</evidence>
<dbReference type="PROSITE" id="PS00107">
    <property type="entry name" value="PROTEIN_KINASE_ATP"/>
    <property type="match status" value="1"/>
</dbReference>
<comment type="subcellular location">
    <subcellularLocation>
        <location evidence="1">Membrane</location>
    </subcellularLocation>
</comment>
<evidence type="ECO:0000256" key="10">
    <source>
        <dbReference type="ARBA" id="ARBA00047899"/>
    </source>
</evidence>
<protein>
    <recommendedName>
        <fullName evidence="3">non-specific serine/threonine protein kinase</fullName>
        <ecNumber evidence="3">2.7.11.1</ecNumber>
    </recommendedName>
</protein>
<evidence type="ECO:0000256" key="7">
    <source>
        <dbReference type="ARBA" id="ARBA00022777"/>
    </source>
</evidence>
<evidence type="ECO:0000313" key="16">
    <source>
        <dbReference type="Proteomes" id="UP001153076"/>
    </source>
</evidence>
<comment type="catalytic activity">
    <reaction evidence="10">
        <text>L-threonyl-[protein] + ATP = O-phospho-L-threonyl-[protein] + ADP + H(+)</text>
        <dbReference type="Rhea" id="RHEA:46608"/>
        <dbReference type="Rhea" id="RHEA-COMP:11060"/>
        <dbReference type="Rhea" id="RHEA-COMP:11605"/>
        <dbReference type="ChEBI" id="CHEBI:15378"/>
        <dbReference type="ChEBI" id="CHEBI:30013"/>
        <dbReference type="ChEBI" id="CHEBI:30616"/>
        <dbReference type="ChEBI" id="CHEBI:61977"/>
        <dbReference type="ChEBI" id="CHEBI:456216"/>
        <dbReference type="EC" id="2.7.11.1"/>
    </reaction>
</comment>
<dbReference type="SMART" id="SM00220">
    <property type="entry name" value="S_TKc"/>
    <property type="match status" value="1"/>
</dbReference>
<dbReference type="FunFam" id="3.30.200.20:FF:000060">
    <property type="entry name" value="Serine/threonine-protein kinase isoform 1"/>
    <property type="match status" value="1"/>
</dbReference>
<evidence type="ECO:0000256" key="1">
    <source>
        <dbReference type="ARBA" id="ARBA00004370"/>
    </source>
</evidence>
<proteinExistence type="inferred from homology"/>
<comment type="catalytic activity">
    <reaction evidence="11">
        <text>L-seryl-[protein] + ATP = O-phospho-L-seryl-[protein] + ADP + H(+)</text>
        <dbReference type="Rhea" id="RHEA:17989"/>
        <dbReference type="Rhea" id="RHEA-COMP:9863"/>
        <dbReference type="Rhea" id="RHEA-COMP:11604"/>
        <dbReference type="ChEBI" id="CHEBI:15378"/>
        <dbReference type="ChEBI" id="CHEBI:29999"/>
        <dbReference type="ChEBI" id="CHEBI:30616"/>
        <dbReference type="ChEBI" id="CHEBI:83421"/>
        <dbReference type="ChEBI" id="CHEBI:456216"/>
        <dbReference type="EC" id="2.7.11.1"/>
    </reaction>
</comment>
<evidence type="ECO:0000259" key="14">
    <source>
        <dbReference type="PROSITE" id="PS50011"/>
    </source>
</evidence>
<dbReference type="InterPro" id="IPR055164">
    <property type="entry name" value="EDR1/CTR1/ARMC3-like_pept-like"/>
</dbReference>
<evidence type="ECO:0000256" key="4">
    <source>
        <dbReference type="ARBA" id="ARBA00022527"/>
    </source>
</evidence>
<name>A0A9Q1QIP5_9CARY</name>
<comment type="similarity">
    <text evidence="2">Belongs to the protein kinase superfamily. TKL Ser/Thr protein kinase family. RAF subfamily.</text>
</comment>
<comment type="caution">
    <text evidence="15">The sequence shown here is derived from an EMBL/GenBank/DDBJ whole genome shotgun (WGS) entry which is preliminary data.</text>
</comment>
<dbReference type="EC" id="2.7.11.1" evidence="3"/>
<dbReference type="InterPro" id="IPR011009">
    <property type="entry name" value="Kinase-like_dom_sf"/>
</dbReference>
<feature type="compositionally biased region" description="Basic and acidic residues" evidence="13">
    <location>
        <begin position="834"/>
        <end position="866"/>
    </location>
</feature>
<keyword evidence="9" id="KW-0472">Membrane</keyword>
<keyword evidence="5" id="KW-0808">Transferase</keyword>
<feature type="region of interest" description="Disordered" evidence="13">
    <location>
        <begin position="834"/>
        <end position="875"/>
    </location>
</feature>
<dbReference type="PROSITE" id="PS50011">
    <property type="entry name" value="PROTEIN_KINASE_DOM"/>
    <property type="match status" value="1"/>
</dbReference>
<evidence type="ECO:0000256" key="11">
    <source>
        <dbReference type="ARBA" id="ARBA00048679"/>
    </source>
</evidence>
<dbReference type="CDD" id="cd13999">
    <property type="entry name" value="STKc_MAP3K-like"/>
    <property type="match status" value="1"/>
</dbReference>
<evidence type="ECO:0000313" key="15">
    <source>
        <dbReference type="EMBL" id="KAJ8443279.1"/>
    </source>
</evidence>
<evidence type="ECO:0000256" key="13">
    <source>
        <dbReference type="SAM" id="MobiDB-lite"/>
    </source>
</evidence>
<evidence type="ECO:0000256" key="3">
    <source>
        <dbReference type="ARBA" id="ARBA00012513"/>
    </source>
</evidence>
<accession>A0A9Q1QIP5</accession>
<evidence type="ECO:0000256" key="12">
    <source>
        <dbReference type="PROSITE-ProRule" id="PRU10141"/>
    </source>
</evidence>
<feature type="domain" description="Protein kinase" evidence="14">
    <location>
        <begin position="892"/>
        <end position="1129"/>
    </location>
</feature>
<dbReference type="FunFam" id="1.10.510.10:FF:000476">
    <property type="entry name" value="PAS domain-containing protein tyrosine kinase family protein"/>
    <property type="match status" value="1"/>
</dbReference>
<sequence>MKNLLKKLNIVPNQTEQTEGSNSSRSSKLGGGLPPHSQHRSEHKPFTALAGWFNTVTNRKSPSPPSSSNLTRQQDKMEENLESASSGGLDVGSDVARPESESSNSRDPDVEEEYQIQLAMEMSAREDPEAVQIEAVKQISLGSCAKENTPAEVVAYRYWNYNALSYDDKILDGFYDLYGVVSECESSKMPSLVDLKAIPVSEGISWEAIFVNRASDPNLVKLEQRALILAVKARSEPLLLGGGEVVRQLATLVSDYMGGPVGEPENMLRAWKSLSYSLRSTLQTMVLPLGSLTIGLARHRALLFKPPLTSRHVHRAPVTPPPLSGVTASVVLSPSGEVLSTTATLPISVAGTSTFFLPPPPPPPCIVLVAPLHGFPAPMQSDFASLYSMGAPSFPCSLMLSNAMPYSVSSPGINAAACGSSLPGQTGGLSVLADSVDIPCRLVKGQLYVGFDDVAMNIVKIDDGREFIVDLMADPGTLIPADAALTHVDYTDSVSSFSPLSRDIGSNIGTGSSEAVSSFEEPSEFGTDERKRLKELPGGLDEISDTCASTSHLRSPGMKNEEPQTSTESSRDPSDVERLAVQEAAPRSPYPIFHARSPSWTEGVGSPAVRKMKVKDVSQYMIDAAKENPQLAQKLHDVLLESGVVAPANLFSEIYPEQSDVLVTVTKLPVAGKQDNKKQRESRRPRDLDFSAQPQFLPPLPHHGGPSRAVLRLENAKPGQGLGTDNVDSGEGSGHTLASLPDMGPAKFVKNVPVAAAAAAAAAVVASSMVAAVAKSSPDPKFDLPAAAAATATAAAVVATTAAVGKQYEQLDTSPRSLGDVGFFNQVVRMASREADDAIHEPRGSDKEQDASRSISEDRTSDRSAGDDSAGSVRSDMQLDDVADCEIAWEELTLGERIGLGSYGEVYHGEWHGTEIAVKKFLHQDISGETLEEFRSEVRIMKRLRHPNVVLFMGAVTRPPNLSIVTEFLHRGSLYRLIHRPNNQLDERRRLRMALDAARGMNYLHNCSPVIVHRDLKSPNLLVDKNWVVKVCDFGLSRMKHSTFLSSRSAAGTAEWMAPEVLRNEPSDEKSDVYSFGVILWELCTLQQPWGGMNPMQVVGAVGFQSRRLDIPDNLDPVIADLIQRCWQT</sequence>
<dbReference type="OrthoDB" id="7537227at2759"/>
<dbReference type="Pfam" id="PF14381">
    <property type="entry name" value="EDR1_CTR1_ARMC3_pept"/>
    <property type="match status" value="2"/>
</dbReference>
<dbReference type="AlphaFoldDB" id="A0A9Q1QIP5"/>
<gene>
    <name evidence="15" type="ORF">Cgig2_010174</name>
</gene>
<dbReference type="GO" id="GO:0005524">
    <property type="term" value="F:ATP binding"/>
    <property type="evidence" value="ECO:0007669"/>
    <property type="project" value="UniProtKB-UniRule"/>
</dbReference>
<evidence type="ECO:0000256" key="5">
    <source>
        <dbReference type="ARBA" id="ARBA00022679"/>
    </source>
</evidence>
<feature type="region of interest" description="Disordered" evidence="13">
    <location>
        <begin position="505"/>
        <end position="584"/>
    </location>
</feature>
<dbReference type="GO" id="GO:0016020">
    <property type="term" value="C:membrane"/>
    <property type="evidence" value="ECO:0007669"/>
    <property type="project" value="UniProtKB-SubCell"/>
</dbReference>
<keyword evidence="4" id="KW-0723">Serine/threonine-protein kinase</keyword>
<dbReference type="InterPro" id="IPR008271">
    <property type="entry name" value="Ser/Thr_kinase_AS"/>
</dbReference>
<organism evidence="15 16">
    <name type="scientific">Carnegiea gigantea</name>
    <dbReference type="NCBI Taxonomy" id="171969"/>
    <lineage>
        <taxon>Eukaryota</taxon>
        <taxon>Viridiplantae</taxon>
        <taxon>Streptophyta</taxon>
        <taxon>Embryophyta</taxon>
        <taxon>Tracheophyta</taxon>
        <taxon>Spermatophyta</taxon>
        <taxon>Magnoliopsida</taxon>
        <taxon>eudicotyledons</taxon>
        <taxon>Gunneridae</taxon>
        <taxon>Pentapetalae</taxon>
        <taxon>Caryophyllales</taxon>
        <taxon>Cactineae</taxon>
        <taxon>Cactaceae</taxon>
        <taxon>Cactoideae</taxon>
        <taxon>Echinocereeae</taxon>
        <taxon>Carnegiea</taxon>
    </lineage>
</organism>
<dbReference type="InterPro" id="IPR051681">
    <property type="entry name" value="Ser/Thr_Kinases-Pseudokinases"/>
</dbReference>
<dbReference type="PROSITE" id="PS00108">
    <property type="entry name" value="PROTEIN_KINASE_ST"/>
    <property type="match status" value="1"/>
</dbReference>
<dbReference type="InterPro" id="IPR000719">
    <property type="entry name" value="Prot_kinase_dom"/>
</dbReference>
<evidence type="ECO:0000256" key="9">
    <source>
        <dbReference type="ARBA" id="ARBA00023136"/>
    </source>
</evidence>
<feature type="region of interest" description="Disordered" evidence="13">
    <location>
        <begin position="672"/>
        <end position="742"/>
    </location>
</feature>
<reference evidence="15" key="1">
    <citation type="submission" date="2022-04" db="EMBL/GenBank/DDBJ databases">
        <title>Carnegiea gigantea Genome sequencing and assembly v2.</title>
        <authorList>
            <person name="Copetti D."/>
            <person name="Sanderson M.J."/>
            <person name="Burquez A."/>
            <person name="Wojciechowski M.F."/>
        </authorList>
    </citation>
    <scope>NUCLEOTIDE SEQUENCE</scope>
    <source>
        <strain evidence="15">SGP5-SGP5p</strain>
        <tissue evidence="15">Aerial part</tissue>
    </source>
</reference>
<dbReference type="Pfam" id="PF07714">
    <property type="entry name" value="PK_Tyr_Ser-Thr"/>
    <property type="match status" value="1"/>
</dbReference>
<dbReference type="PANTHER" id="PTHR44329:SF146">
    <property type="entry name" value="SERINE_THREONINE-PROTEIN KINASE SIS8-RELATED"/>
    <property type="match status" value="1"/>
</dbReference>
<dbReference type="InterPro" id="IPR001245">
    <property type="entry name" value="Ser-Thr/Tyr_kinase_cat_dom"/>
</dbReference>
<dbReference type="Gene3D" id="1.10.510.10">
    <property type="entry name" value="Transferase(Phosphotransferase) domain 1"/>
    <property type="match status" value="1"/>
</dbReference>
<keyword evidence="6 12" id="KW-0547">Nucleotide-binding</keyword>
<dbReference type="SUPFAM" id="SSF56112">
    <property type="entry name" value="Protein kinase-like (PK-like)"/>
    <property type="match status" value="1"/>
</dbReference>
<feature type="compositionally biased region" description="Polar residues" evidence="13">
    <location>
        <begin position="507"/>
        <end position="516"/>
    </location>
</feature>
<feature type="region of interest" description="Disordered" evidence="13">
    <location>
        <begin position="1"/>
        <end position="112"/>
    </location>
</feature>
<keyword evidence="7" id="KW-0418">Kinase</keyword>
<feature type="binding site" evidence="12">
    <location>
        <position position="920"/>
    </location>
    <ligand>
        <name>ATP</name>
        <dbReference type="ChEBI" id="CHEBI:30616"/>
    </ligand>
</feature>
<dbReference type="Proteomes" id="UP001153076">
    <property type="component" value="Unassembled WGS sequence"/>
</dbReference>
<feature type="compositionally biased region" description="Basic and acidic residues" evidence="13">
    <location>
        <begin position="96"/>
        <end position="108"/>
    </location>
</feature>
<dbReference type="Gene3D" id="3.30.200.20">
    <property type="entry name" value="Phosphorylase Kinase, domain 1"/>
    <property type="match status" value="1"/>
</dbReference>
<evidence type="ECO:0000256" key="2">
    <source>
        <dbReference type="ARBA" id="ARBA00010507"/>
    </source>
</evidence>
<keyword evidence="8 12" id="KW-0067">ATP-binding</keyword>